<dbReference type="Proteomes" id="UP000187735">
    <property type="component" value="Chromosome"/>
</dbReference>
<name>A0A1P8WAX0_9PLAN</name>
<evidence type="ECO:0000256" key="3">
    <source>
        <dbReference type="ARBA" id="ARBA00023295"/>
    </source>
</evidence>
<dbReference type="InterPro" id="IPR051913">
    <property type="entry name" value="GH2_Domain-Containing"/>
</dbReference>
<evidence type="ECO:0000259" key="5">
    <source>
        <dbReference type="Pfam" id="PF02836"/>
    </source>
</evidence>
<dbReference type="STRING" id="1891926.Fuma_00781"/>
<dbReference type="SUPFAM" id="SSF49303">
    <property type="entry name" value="beta-Galactosidase/glucuronidase domain"/>
    <property type="match status" value="1"/>
</dbReference>
<organism evidence="7 8">
    <name type="scientific">Fuerstiella marisgermanici</name>
    <dbReference type="NCBI Taxonomy" id="1891926"/>
    <lineage>
        <taxon>Bacteria</taxon>
        <taxon>Pseudomonadati</taxon>
        <taxon>Planctomycetota</taxon>
        <taxon>Planctomycetia</taxon>
        <taxon>Planctomycetales</taxon>
        <taxon>Planctomycetaceae</taxon>
        <taxon>Fuerstiella</taxon>
    </lineage>
</organism>
<comment type="similarity">
    <text evidence="1">Belongs to the glycosyl hydrolase 2 family.</text>
</comment>
<evidence type="ECO:0000256" key="1">
    <source>
        <dbReference type="ARBA" id="ARBA00007401"/>
    </source>
</evidence>
<keyword evidence="3 7" id="KW-0326">Glycosidase</keyword>
<protein>
    <submittedName>
        <fullName evidence="7">Beta-galactosidase</fullName>
        <ecNumber evidence="7">3.2.1.23</ecNumber>
    </submittedName>
</protein>
<dbReference type="AlphaFoldDB" id="A0A1P8WAX0"/>
<dbReference type="PANTHER" id="PTHR42732:SF2">
    <property type="entry name" value="BETA-MANNOSIDASE"/>
    <property type="match status" value="1"/>
</dbReference>
<dbReference type="SUPFAM" id="SSF51445">
    <property type="entry name" value="(Trans)glycosidases"/>
    <property type="match status" value="1"/>
</dbReference>
<evidence type="ECO:0000313" key="7">
    <source>
        <dbReference type="EMBL" id="APZ91195.1"/>
    </source>
</evidence>
<dbReference type="InterPro" id="IPR008979">
    <property type="entry name" value="Galactose-bd-like_sf"/>
</dbReference>
<dbReference type="EMBL" id="CP017641">
    <property type="protein sequence ID" value="APZ91195.1"/>
    <property type="molecule type" value="Genomic_DNA"/>
</dbReference>
<proteinExistence type="inferred from homology"/>
<dbReference type="GO" id="GO:0004565">
    <property type="term" value="F:beta-galactosidase activity"/>
    <property type="evidence" value="ECO:0007669"/>
    <property type="project" value="UniProtKB-EC"/>
</dbReference>
<dbReference type="EC" id="3.2.1.23" evidence="7"/>
<dbReference type="SUPFAM" id="SSF49785">
    <property type="entry name" value="Galactose-binding domain-like"/>
    <property type="match status" value="2"/>
</dbReference>
<dbReference type="InterPro" id="IPR036156">
    <property type="entry name" value="Beta-gal/glucu_dom_sf"/>
</dbReference>
<feature type="domain" description="Glycoside hydrolase family 2 immunoglobulin-like beta-sandwich" evidence="4">
    <location>
        <begin position="399"/>
        <end position="465"/>
    </location>
</feature>
<dbReference type="Pfam" id="PF02837">
    <property type="entry name" value="Glyco_hydro_2_N"/>
    <property type="match status" value="1"/>
</dbReference>
<dbReference type="PANTHER" id="PTHR42732">
    <property type="entry name" value="BETA-GALACTOSIDASE"/>
    <property type="match status" value="1"/>
</dbReference>
<dbReference type="InterPro" id="IPR006102">
    <property type="entry name" value="Ig-like_GH2"/>
</dbReference>
<accession>A0A1P8WAX0</accession>
<evidence type="ECO:0000313" key="8">
    <source>
        <dbReference type="Proteomes" id="UP000187735"/>
    </source>
</evidence>
<dbReference type="Pfam" id="PF00703">
    <property type="entry name" value="Glyco_hydro_2"/>
    <property type="match status" value="1"/>
</dbReference>
<evidence type="ECO:0000259" key="6">
    <source>
        <dbReference type="Pfam" id="PF02837"/>
    </source>
</evidence>
<keyword evidence="8" id="KW-1185">Reference proteome</keyword>
<evidence type="ECO:0000256" key="2">
    <source>
        <dbReference type="ARBA" id="ARBA00022801"/>
    </source>
</evidence>
<reference evidence="7 8" key="1">
    <citation type="journal article" date="2016" name="Front. Microbiol.">
        <title>Fuerstia marisgermanicae gen. nov., sp. nov., an Unusual Member of the Phylum Planctomycetes from the German Wadden Sea.</title>
        <authorList>
            <person name="Kohn T."/>
            <person name="Heuer A."/>
            <person name="Jogler M."/>
            <person name="Vollmers J."/>
            <person name="Boedeker C."/>
            <person name="Bunk B."/>
            <person name="Rast P."/>
            <person name="Borchert D."/>
            <person name="Glockner I."/>
            <person name="Freese H.M."/>
            <person name="Klenk H.P."/>
            <person name="Overmann J."/>
            <person name="Kaster A.K."/>
            <person name="Rohde M."/>
            <person name="Wiegand S."/>
            <person name="Jogler C."/>
        </authorList>
    </citation>
    <scope>NUCLEOTIDE SEQUENCE [LARGE SCALE GENOMIC DNA]</scope>
    <source>
        <strain evidence="7 8">NH11</strain>
    </source>
</reference>
<dbReference type="Gene3D" id="3.20.20.80">
    <property type="entry name" value="Glycosidases"/>
    <property type="match status" value="1"/>
</dbReference>
<dbReference type="InterPro" id="IPR006103">
    <property type="entry name" value="Glyco_hydro_2_cat"/>
</dbReference>
<feature type="domain" description="Glycoside hydrolase family 2 catalytic" evidence="5">
    <location>
        <begin position="508"/>
        <end position="634"/>
    </location>
</feature>
<dbReference type="InterPro" id="IPR006104">
    <property type="entry name" value="Glyco_hydro_2_N"/>
</dbReference>
<dbReference type="InterPro" id="IPR017853">
    <property type="entry name" value="GH"/>
</dbReference>
<keyword evidence="2 7" id="KW-0378">Hydrolase</keyword>
<dbReference type="Pfam" id="PF02836">
    <property type="entry name" value="Glyco_hydro_2_C"/>
    <property type="match status" value="1"/>
</dbReference>
<dbReference type="Gene3D" id="2.60.40.10">
    <property type="entry name" value="Immunoglobulins"/>
    <property type="match status" value="1"/>
</dbReference>
<gene>
    <name evidence="7" type="primary">cbgA</name>
    <name evidence="7" type="ORF">Fuma_00781</name>
</gene>
<dbReference type="GO" id="GO:0005975">
    <property type="term" value="P:carbohydrate metabolic process"/>
    <property type="evidence" value="ECO:0007669"/>
    <property type="project" value="InterPro"/>
</dbReference>
<sequence length="767" mass="87021">MATEARILNISETRWMPLVITVISLANAGSTCDAQIVDAWRYTVRKPADGWQATNFDTADWKEGHGGFGTRDTPGSRVGTTWATNNIWLRKMFALKSVPANPALLIHHDEDAEIWINGKSVATFSGYTTEYKVVPLAEGKGSSLKVGDNLMAVHCRQTGGGQFIDVHLVDADNVPELPPAKRSTKPFQSDLITEWGAKVTGENVWTEYPRPQMRRDNWTNLNRHWDYAITKRNQVQPPTEWQGKILVPFCLESKLGGVQRLLDETETLWYHRTFNAKKVEGQKLLLNFEAVDYRCEVIVNGQSVGQHQGGNTPFSVDITHAAQDGSNELIVRVDDDTEGYQLRGKQTLVPRGIWYTQVSGIWQTVWLEAVPDRYIKDVKITTSARSNSIVVRPVVVGAAGTIRVVVKDGDTVVGTAHGEVLTHEITVKNAKHWSPESPHLYDVEVRLHDANGNRIDRIHSYAGIRDVGKVKDADGHWRMTLNGETVFHWGPLDQGWWPDGLLTPPSDEAMLFDIEWLKKAGFNMIRKHIKVEPRRYYYHCDRLGMMVWQDQVSAGNNPKWTRLQPNPEDANWPDKDHEQFMTELEHMVDTLENHPSIVVWVPFNEAWGQHRTMEVGKWMVDRDPSRLVNVASGGNFWPVGDIVDHHEYPHPKFPFDLGSNGRFEPFIKVMGEFGGHGFPVKQHLWDADRRNWGYGDLPKNKGEYKERYVTSLNRLNDLKRKGIAAGVYTQTTDVEGEINGLMTYDRKVIKIPAAELAELHKVLFAEP</sequence>
<dbReference type="InterPro" id="IPR013783">
    <property type="entry name" value="Ig-like_fold"/>
</dbReference>
<dbReference type="Gene3D" id="2.60.120.260">
    <property type="entry name" value="Galactose-binding domain-like"/>
    <property type="match status" value="2"/>
</dbReference>
<feature type="domain" description="Glycosyl hydrolases family 2 sugar binding" evidence="6">
    <location>
        <begin position="263"/>
        <end position="368"/>
    </location>
</feature>
<dbReference type="KEGG" id="fmr:Fuma_00781"/>
<evidence type="ECO:0000259" key="4">
    <source>
        <dbReference type="Pfam" id="PF00703"/>
    </source>
</evidence>